<reference evidence="1" key="1">
    <citation type="journal article" date="2009" name="PLoS Genet.">
        <title>Sequencing, mapping, and analysis of 27,455 maize full-length cDNAs.</title>
        <authorList>
            <person name="Soderlund C."/>
            <person name="Descour A."/>
            <person name="Kudrna D."/>
            <person name="Bomhoff M."/>
            <person name="Boyd L."/>
            <person name="Currie J."/>
            <person name="Angelova A."/>
            <person name="Collura K."/>
            <person name="Wissotski M."/>
            <person name="Ashley E."/>
            <person name="Morrow D."/>
            <person name="Fernandes J."/>
            <person name="Walbot V."/>
            <person name="Yu Y."/>
        </authorList>
    </citation>
    <scope>NUCLEOTIDE SEQUENCE</scope>
    <source>
        <strain evidence="1">B73</strain>
    </source>
</reference>
<organism evidence="1">
    <name type="scientific">Zea mays</name>
    <name type="common">Maize</name>
    <dbReference type="NCBI Taxonomy" id="4577"/>
    <lineage>
        <taxon>Eukaryota</taxon>
        <taxon>Viridiplantae</taxon>
        <taxon>Streptophyta</taxon>
        <taxon>Embryophyta</taxon>
        <taxon>Tracheophyta</taxon>
        <taxon>Spermatophyta</taxon>
        <taxon>Magnoliopsida</taxon>
        <taxon>Liliopsida</taxon>
        <taxon>Poales</taxon>
        <taxon>Poaceae</taxon>
        <taxon>PACMAD clade</taxon>
        <taxon>Panicoideae</taxon>
        <taxon>Andropogonodae</taxon>
        <taxon>Andropogoneae</taxon>
        <taxon>Tripsacinae</taxon>
        <taxon>Zea</taxon>
    </lineage>
</organism>
<evidence type="ECO:0000313" key="1">
    <source>
        <dbReference type="EMBL" id="ACR37231.1"/>
    </source>
</evidence>
<name>C4J7T1_MAIZE</name>
<sequence length="87" mass="9228">MLVDVLASASLLDVDDDSWSIRTGLSSVKCGSITISPAPSCSNFGLLEPESPPGSETDERPEAMLLSRRIICILLPQTQPSSSDPEP</sequence>
<dbReference type="AlphaFoldDB" id="C4J7T1"/>
<accession>C4J7T1</accession>
<protein>
    <submittedName>
        <fullName evidence="1">Uncharacterized protein</fullName>
    </submittedName>
</protein>
<dbReference type="EMBL" id="BT086878">
    <property type="protein sequence ID" value="ACR37231.1"/>
    <property type="molecule type" value="mRNA"/>
</dbReference>
<proteinExistence type="evidence at transcript level"/>